<organism evidence="1 2">
    <name type="scientific">Segatella copri</name>
    <dbReference type="NCBI Taxonomy" id="165179"/>
    <lineage>
        <taxon>Bacteria</taxon>
        <taxon>Pseudomonadati</taxon>
        <taxon>Bacteroidota</taxon>
        <taxon>Bacteroidia</taxon>
        <taxon>Bacteroidales</taxon>
        <taxon>Prevotellaceae</taxon>
        <taxon>Segatella</taxon>
    </lineage>
</organism>
<proteinExistence type="predicted"/>
<sequence length="84" mass="10042">MKIKDCFDKDGNFIKPFDPYRCEDNDPLYLALFDEKGRATRYDEVYTLIAKHNWGFDCAAVKYYYSHRFDIGCKGNYTAIYAWR</sequence>
<comment type="caution">
    <text evidence="1">The sequence shown here is derived from an EMBL/GenBank/DDBJ whole genome shotgun (WGS) entry which is preliminary data.</text>
</comment>
<evidence type="ECO:0000313" key="2">
    <source>
        <dbReference type="Proteomes" id="UP000283785"/>
    </source>
</evidence>
<accession>A0AA92U0S5</accession>
<dbReference type="EMBL" id="QSAG01000001">
    <property type="protein sequence ID" value="RGW45085.1"/>
    <property type="molecule type" value="Genomic_DNA"/>
</dbReference>
<reference evidence="1 2" key="1">
    <citation type="submission" date="2018-08" db="EMBL/GenBank/DDBJ databases">
        <title>A genome reference for cultivated species of the human gut microbiota.</title>
        <authorList>
            <person name="Zou Y."/>
            <person name="Xue W."/>
            <person name="Luo G."/>
        </authorList>
    </citation>
    <scope>NUCLEOTIDE SEQUENCE [LARGE SCALE GENOMIC DNA]</scope>
    <source>
        <strain evidence="1 2">AF12-50</strain>
    </source>
</reference>
<dbReference type="AlphaFoldDB" id="A0AA92U0S5"/>
<dbReference type="Proteomes" id="UP000283785">
    <property type="component" value="Unassembled WGS sequence"/>
</dbReference>
<gene>
    <name evidence="1" type="ORF">DWV76_00775</name>
</gene>
<evidence type="ECO:0000313" key="1">
    <source>
        <dbReference type="EMBL" id="RGW45085.1"/>
    </source>
</evidence>
<protein>
    <submittedName>
        <fullName evidence="1">Uncharacterized protein</fullName>
    </submittedName>
</protein>
<name>A0AA92U0S5_9BACT</name>